<organism evidence="1 2">
    <name type="scientific">Mycteria americana</name>
    <name type="common">Wood stork</name>
    <dbReference type="NCBI Taxonomy" id="33587"/>
    <lineage>
        <taxon>Eukaryota</taxon>
        <taxon>Metazoa</taxon>
        <taxon>Chordata</taxon>
        <taxon>Craniata</taxon>
        <taxon>Vertebrata</taxon>
        <taxon>Euteleostomi</taxon>
        <taxon>Archelosauria</taxon>
        <taxon>Archosauria</taxon>
        <taxon>Dinosauria</taxon>
        <taxon>Saurischia</taxon>
        <taxon>Theropoda</taxon>
        <taxon>Coelurosauria</taxon>
        <taxon>Aves</taxon>
        <taxon>Neognathae</taxon>
        <taxon>Neoaves</taxon>
        <taxon>Aequornithes</taxon>
        <taxon>Ciconiiformes</taxon>
        <taxon>Ciconiidae</taxon>
        <taxon>Mycteria</taxon>
    </lineage>
</organism>
<name>A0AAN7Q700_MYCAM</name>
<evidence type="ECO:0000313" key="1">
    <source>
        <dbReference type="EMBL" id="KAK4832206.1"/>
    </source>
</evidence>
<dbReference type="EMBL" id="JAUNZN010000001">
    <property type="protein sequence ID" value="KAK4832206.1"/>
    <property type="molecule type" value="Genomic_DNA"/>
</dbReference>
<accession>A0AAN7Q700</accession>
<keyword evidence="2" id="KW-1185">Reference proteome</keyword>
<sequence length="150" mass="16979">MILKVFSNLYDSVINPLSNTMACHSPAKELKDRHTIIAFSQPMYNRDIDKLERFQGRATKRRGAGGCDVQQKLRALGLFSWREEGKVSDIKPHREGKHIFPVKSILCAKHMLTKLSVPLPVYLGIALNLGETAKPNNAARAKRNRLRTEK</sequence>
<evidence type="ECO:0000313" key="2">
    <source>
        <dbReference type="Proteomes" id="UP001333110"/>
    </source>
</evidence>
<proteinExistence type="predicted"/>
<protein>
    <submittedName>
        <fullName evidence="1">Uncharacterized protein</fullName>
    </submittedName>
</protein>
<dbReference type="Proteomes" id="UP001333110">
    <property type="component" value="Unassembled WGS sequence"/>
</dbReference>
<gene>
    <name evidence="1" type="ORF">QYF61_021053</name>
</gene>
<reference evidence="1 2" key="1">
    <citation type="journal article" date="2023" name="J. Hered.">
        <title>Chromosome-level genome of the wood stork (Mycteria americana) provides insight into avian chromosome evolution.</title>
        <authorList>
            <person name="Flamio R. Jr."/>
            <person name="Ramstad K.M."/>
        </authorList>
    </citation>
    <scope>NUCLEOTIDE SEQUENCE [LARGE SCALE GENOMIC DNA]</scope>
    <source>
        <strain evidence="1">JAX WOST 10</strain>
    </source>
</reference>
<comment type="caution">
    <text evidence="1">The sequence shown here is derived from an EMBL/GenBank/DDBJ whole genome shotgun (WGS) entry which is preliminary data.</text>
</comment>
<dbReference type="AlphaFoldDB" id="A0AAN7Q700"/>